<organism evidence="1 2">
    <name type="scientific">Cupriavidus numazuensis</name>
    <dbReference type="NCBI Taxonomy" id="221992"/>
    <lineage>
        <taxon>Bacteria</taxon>
        <taxon>Pseudomonadati</taxon>
        <taxon>Pseudomonadota</taxon>
        <taxon>Betaproteobacteria</taxon>
        <taxon>Burkholderiales</taxon>
        <taxon>Burkholderiaceae</taxon>
        <taxon>Cupriavidus</taxon>
    </lineage>
</organism>
<sequence>MPPARWLMRGGLGFVVTSSKAMEFSVRYDAEVREHFTNQTASVKLRMPF</sequence>
<evidence type="ECO:0000313" key="2">
    <source>
        <dbReference type="Proteomes" id="UP000672657"/>
    </source>
</evidence>
<keyword evidence="2" id="KW-1185">Reference proteome</keyword>
<protein>
    <recommendedName>
        <fullName evidence="3">Autotransporter domain-containing protein</fullName>
    </recommendedName>
</protein>
<accession>A0ABM8TTU9</accession>
<dbReference type="InterPro" id="IPR036709">
    <property type="entry name" value="Autotransporte_beta_dom_sf"/>
</dbReference>
<gene>
    <name evidence="1" type="ORF">LMG26411_06968</name>
</gene>
<comment type="caution">
    <text evidence="1">The sequence shown here is derived from an EMBL/GenBank/DDBJ whole genome shotgun (WGS) entry which is preliminary data.</text>
</comment>
<name>A0ABM8TTU9_9BURK</name>
<reference evidence="1 2" key="1">
    <citation type="submission" date="2021-03" db="EMBL/GenBank/DDBJ databases">
        <authorList>
            <person name="Peeters C."/>
        </authorList>
    </citation>
    <scope>NUCLEOTIDE SEQUENCE [LARGE SCALE GENOMIC DNA]</scope>
    <source>
        <strain evidence="1 2">LMG 26411</strain>
    </source>
</reference>
<dbReference type="Gene3D" id="2.40.128.130">
    <property type="entry name" value="Autotransporter beta-domain"/>
    <property type="match status" value="1"/>
</dbReference>
<evidence type="ECO:0000313" key="1">
    <source>
        <dbReference type="EMBL" id="CAG2159772.1"/>
    </source>
</evidence>
<dbReference type="SUPFAM" id="SSF103515">
    <property type="entry name" value="Autotransporter"/>
    <property type="match status" value="1"/>
</dbReference>
<dbReference type="EMBL" id="CAJPVI010000064">
    <property type="protein sequence ID" value="CAG2159772.1"/>
    <property type="molecule type" value="Genomic_DNA"/>
</dbReference>
<dbReference type="Proteomes" id="UP000672657">
    <property type="component" value="Unassembled WGS sequence"/>
</dbReference>
<proteinExistence type="predicted"/>
<evidence type="ECO:0008006" key="3">
    <source>
        <dbReference type="Google" id="ProtNLM"/>
    </source>
</evidence>